<evidence type="ECO:0000256" key="3">
    <source>
        <dbReference type="ARBA" id="ARBA00008994"/>
    </source>
</evidence>
<keyword evidence="7" id="KW-0966">Cell projection</keyword>
<evidence type="ECO:0000256" key="2">
    <source>
        <dbReference type="ARBA" id="ARBA00004117"/>
    </source>
</evidence>
<feature type="chain" id="PRO_5027185792" description="Flagellar P-ring protein" evidence="6">
    <location>
        <begin position="27"/>
        <end position="386"/>
    </location>
</feature>
<protein>
    <recommendedName>
        <fullName evidence="6">Flagellar P-ring protein</fullName>
    </recommendedName>
    <alternativeName>
        <fullName evidence="6">Basal body P-ring protein</fullName>
    </alternativeName>
</protein>
<dbReference type="OrthoDB" id="9786431at2"/>
<evidence type="ECO:0000256" key="6">
    <source>
        <dbReference type="HAMAP-Rule" id="MF_00416"/>
    </source>
</evidence>
<dbReference type="InterPro" id="IPR001782">
    <property type="entry name" value="Flag_FlgI"/>
</dbReference>
<dbReference type="GO" id="GO:0005198">
    <property type="term" value="F:structural molecule activity"/>
    <property type="evidence" value="ECO:0007669"/>
    <property type="project" value="InterPro"/>
</dbReference>
<comment type="function">
    <text evidence="1 6">Assembles around the rod to form the L-ring and probably protects the motor/basal body from shearing forces during rotation.</text>
</comment>
<dbReference type="Proteomes" id="UP000434044">
    <property type="component" value="Unassembled WGS sequence"/>
</dbReference>
<keyword evidence="8" id="KW-1185">Reference proteome</keyword>
<dbReference type="PANTHER" id="PTHR30381">
    <property type="entry name" value="FLAGELLAR P-RING PERIPLASMIC PROTEIN FLGI"/>
    <property type="match status" value="1"/>
</dbReference>
<reference evidence="7 8" key="1">
    <citation type="submission" date="2019-11" db="EMBL/GenBank/DDBJ databases">
        <title>Whole-genome sequence of the anaerobic purple sulfur bacterium Allochromatium palmeri DSM 15591.</title>
        <authorList>
            <person name="Kyndt J.A."/>
            <person name="Meyer T.E."/>
        </authorList>
    </citation>
    <scope>NUCLEOTIDE SEQUENCE [LARGE SCALE GENOMIC DNA]</scope>
    <source>
        <strain evidence="7 8">DSM 15591</strain>
    </source>
</reference>
<dbReference type="PANTHER" id="PTHR30381:SF0">
    <property type="entry name" value="FLAGELLAR P-RING PROTEIN"/>
    <property type="match status" value="1"/>
</dbReference>
<evidence type="ECO:0000256" key="4">
    <source>
        <dbReference type="ARBA" id="ARBA00022729"/>
    </source>
</evidence>
<dbReference type="GO" id="GO:0071973">
    <property type="term" value="P:bacterial-type flagellum-dependent cell motility"/>
    <property type="evidence" value="ECO:0007669"/>
    <property type="project" value="InterPro"/>
</dbReference>
<keyword evidence="7" id="KW-0969">Cilium</keyword>
<comment type="subcellular location">
    <subcellularLocation>
        <location evidence="2 6">Bacterial flagellum basal body</location>
    </subcellularLocation>
</comment>
<sequence length="386" mass="40218" precursor="true">MNSRLTRTSLVLLMAGSLLTMNVTLAGNEAETSDLNRFGNWNAGGVERIKDLATIAGVRDNQLLGYGLVVGLDGTGDQTTQAPFSTQSLKNMLNQLGVTLPEGVNPQTKNMAAVMITADLPPFAKPGQRMDITVSSLGNAKSLRGGTLLMTPLKGADGQLYAIAQGNLTVGGFGGGGADGSRITVNIPSVGRIPNGATVEREVPTSFTQGDHLTLNLRRPDFTTAYRMADVINASFGDELARALDGSSIQVRAPRDPNQRVTFVSMLENLTLEAAEPPARVVINARTGTVVMGAGVTVRPAAISHGNLTVTISENPAVATPGALVGPQSNVEVAQDQNRMFLFEPGTALGDIVEAVNEVGAAPGDLVAILEALREAGALRAELVVI</sequence>
<keyword evidence="7" id="KW-0282">Flagellum</keyword>
<dbReference type="EMBL" id="WNKT01000009">
    <property type="protein sequence ID" value="MTW20715.1"/>
    <property type="molecule type" value="Genomic_DNA"/>
</dbReference>
<evidence type="ECO:0000313" key="7">
    <source>
        <dbReference type="EMBL" id="MTW20715.1"/>
    </source>
</evidence>
<organism evidence="7 8">
    <name type="scientific">Allochromatium palmeri</name>
    <dbReference type="NCBI Taxonomy" id="231048"/>
    <lineage>
        <taxon>Bacteria</taxon>
        <taxon>Pseudomonadati</taxon>
        <taxon>Pseudomonadota</taxon>
        <taxon>Gammaproteobacteria</taxon>
        <taxon>Chromatiales</taxon>
        <taxon>Chromatiaceae</taxon>
        <taxon>Allochromatium</taxon>
    </lineage>
</organism>
<dbReference type="GO" id="GO:0030288">
    <property type="term" value="C:outer membrane-bounded periplasmic space"/>
    <property type="evidence" value="ECO:0007669"/>
    <property type="project" value="InterPro"/>
</dbReference>
<comment type="similarity">
    <text evidence="3 6">Belongs to the FlgI family.</text>
</comment>
<gene>
    <name evidence="6 7" type="primary">flgI</name>
    <name evidence="7" type="ORF">GJ668_06345</name>
</gene>
<dbReference type="GO" id="GO:0009428">
    <property type="term" value="C:bacterial-type flagellum basal body, distal rod, P ring"/>
    <property type="evidence" value="ECO:0007669"/>
    <property type="project" value="InterPro"/>
</dbReference>
<name>A0A6N8E9A2_9GAMM</name>
<dbReference type="HAMAP" id="MF_00416">
    <property type="entry name" value="FlgI"/>
    <property type="match status" value="1"/>
</dbReference>
<dbReference type="AlphaFoldDB" id="A0A6N8E9A2"/>
<feature type="signal peptide" evidence="6">
    <location>
        <begin position="1"/>
        <end position="26"/>
    </location>
</feature>
<comment type="subunit">
    <text evidence="6">The basal body constitutes a major portion of the flagellar organelle and consists of four rings (L,P,S, and M) mounted on a central rod.</text>
</comment>
<evidence type="ECO:0000256" key="1">
    <source>
        <dbReference type="ARBA" id="ARBA00002591"/>
    </source>
</evidence>
<keyword evidence="4 6" id="KW-0732">Signal</keyword>
<proteinExistence type="inferred from homology"/>
<evidence type="ECO:0000256" key="5">
    <source>
        <dbReference type="ARBA" id="ARBA00023143"/>
    </source>
</evidence>
<keyword evidence="5 6" id="KW-0975">Bacterial flagellum</keyword>
<dbReference type="PRINTS" id="PR01010">
    <property type="entry name" value="FLGPRINGFLGI"/>
</dbReference>
<accession>A0A6N8E9A2</accession>
<evidence type="ECO:0000313" key="8">
    <source>
        <dbReference type="Proteomes" id="UP000434044"/>
    </source>
</evidence>
<dbReference type="Pfam" id="PF02119">
    <property type="entry name" value="FlgI"/>
    <property type="match status" value="1"/>
</dbReference>
<comment type="caution">
    <text evidence="7">The sequence shown here is derived from an EMBL/GenBank/DDBJ whole genome shotgun (WGS) entry which is preliminary data.</text>
</comment>
<dbReference type="NCBIfam" id="NF003676">
    <property type="entry name" value="PRK05303.1"/>
    <property type="match status" value="1"/>
</dbReference>